<evidence type="ECO:0000259" key="2">
    <source>
        <dbReference type="Pfam" id="PF17246"/>
    </source>
</evidence>
<dbReference type="PANTHER" id="PTHR36033:SF1">
    <property type="entry name" value="NUCLEIC ACID-BINDING PROTEINS SUPERFAMILY"/>
    <property type="match status" value="1"/>
</dbReference>
<dbReference type="EnsemblPlants" id="OMERI03G36680.2">
    <property type="protein sequence ID" value="OMERI03G36680.2"/>
    <property type="gene ID" value="OMERI03G36680"/>
</dbReference>
<dbReference type="Proteomes" id="UP000008021">
    <property type="component" value="Chromosome 3"/>
</dbReference>
<evidence type="ECO:0000259" key="1">
    <source>
        <dbReference type="Pfam" id="PF17245"/>
    </source>
</evidence>
<dbReference type="Pfam" id="PF17246">
    <property type="entry name" value="CDC24_OB1"/>
    <property type="match status" value="1"/>
</dbReference>
<evidence type="ECO:0000313" key="4">
    <source>
        <dbReference type="Proteomes" id="UP000008021"/>
    </source>
</evidence>
<dbReference type="InterPro" id="IPR012340">
    <property type="entry name" value="NA-bd_OB-fold"/>
</dbReference>
<dbReference type="InterPro" id="IPR035200">
    <property type="entry name" value="Cdc24_OB2"/>
</dbReference>
<sequence>MDSAAASADGGAFLEFVDYAISMLSSSGGNGDESPGAGPAPARPPWGWAVAQVLKSCCAYSSGVTAAILLSDLFQSWTEQRKSLTAKRKVELTNLLKTRNRRRRLPNTITIDSIHEKNFLSPKSVLEAVVIDVFVIPGTNIYMLTLGDMWSTSTIDLYLHRRYYNYIGQHGVLKKGREVMLTGCCLRTAMEGSGHARILPTEYMVMLLDEEEDEDAMLLAAQFCTYSFSSMMLDENRNNISYSFYARIEKIESLEPFGSTERKQIVLVDNDDAKIKFVLWGEQVLLANLFSVGSMLALDRPFIANYVHNNHEESQELCLEYGSATQVYLVPIAQQEEQVLLTPTQIRSQGSRLSCVPSDHMASQVTLPRDLHGSVDFSKYPFRVARQGRCWSYGVHVWFDLYLEFNKQICHVRLDHIDVNSLKVLLFHNLCGCVVSDQSGGLQCSFCKCACHSGGCTHGFQLHLTIADDSEKVFAWCIGQTAVEFLQISPDEYMELPEDERAMYLYTLQNESFTVAIANTNQRIEAYIEGEKSLPVWEITRAQKCE</sequence>
<feature type="domain" description="Cell division control protein 24 OB" evidence="1">
    <location>
        <begin position="145"/>
        <end position="271"/>
    </location>
</feature>
<dbReference type="Pfam" id="PF17245">
    <property type="entry name" value="CDC24_OB2"/>
    <property type="match status" value="1"/>
</dbReference>
<reference evidence="3" key="2">
    <citation type="submission" date="2018-05" db="EMBL/GenBank/DDBJ databases">
        <title>OmerRS3 (Oryza meridionalis Reference Sequence Version 3).</title>
        <authorList>
            <person name="Zhang J."/>
            <person name="Kudrna D."/>
            <person name="Lee S."/>
            <person name="Talag J."/>
            <person name="Welchert J."/>
            <person name="Wing R.A."/>
        </authorList>
    </citation>
    <scope>NUCLEOTIDE SEQUENCE [LARGE SCALE GENOMIC DNA]</scope>
    <source>
        <strain evidence="3">cv. OR44</strain>
    </source>
</reference>
<protein>
    <recommendedName>
        <fullName evidence="5">Cell division control protein 24 OB domain-containing protein</fullName>
    </recommendedName>
</protein>
<evidence type="ECO:0008006" key="5">
    <source>
        <dbReference type="Google" id="ProtNLM"/>
    </source>
</evidence>
<feature type="domain" description="Cell division control protein 24 OB" evidence="2">
    <location>
        <begin position="13"/>
        <end position="140"/>
    </location>
</feature>
<organism evidence="3">
    <name type="scientific">Oryza meridionalis</name>
    <dbReference type="NCBI Taxonomy" id="40149"/>
    <lineage>
        <taxon>Eukaryota</taxon>
        <taxon>Viridiplantae</taxon>
        <taxon>Streptophyta</taxon>
        <taxon>Embryophyta</taxon>
        <taxon>Tracheophyta</taxon>
        <taxon>Spermatophyta</taxon>
        <taxon>Magnoliopsida</taxon>
        <taxon>Liliopsida</taxon>
        <taxon>Poales</taxon>
        <taxon>Poaceae</taxon>
        <taxon>BOP clade</taxon>
        <taxon>Oryzoideae</taxon>
        <taxon>Oryzeae</taxon>
        <taxon>Oryzinae</taxon>
        <taxon>Oryza</taxon>
    </lineage>
</organism>
<dbReference type="Gramene" id="OMERI03G36680.2">
    <property type="protein sequence ID" value="OMERI03G36680.2"/>
    <property type="gene ID" value="OMERI03G36680"/>
</dbReference>
<proteinExistence type="predicted"/>
<name>A0A0E0D948_9ORYZ</name>
<evidence type="ECO:0000313" key="3">
    <source>
        <dbReference type="EnsemblPlants" id="OMERI03G36680.2"/>
    </source>
</evidence>
<dbReference type="PANTHER" id="PTHR36033">
    <property type="entry name" value="NUCLEIC ACID-BINDING PROTEINS SUPERFAMILY"/>
    <property type="match status" value="1"/>
</dbReference>
<dbReference type="Gene3D" id="2.40.50.140">
    <property type="entry name" value="Nucleic acid-binding proteins"/>
    <property type="match status" value="1"/>
</dbReference>
<dbReference type="AlphaFoldDB" id="A0A0E0D948"/>
<dbReference type="SUPFAM" id="SSF50249">
    <property type="entry name" value="Nucleic acid-binding proteins"/>
    <property type="match status" value="1"/>
</dbReference>
<dbReference type="InterPro" id="IPR035201">
    <property type="entry name" value="Cdc24_OB1"/>
</dbReference>
<accession>A0A0E0D948</accession>
<keyword evidence="4" id="KW-1185">Reference proteome</keyword>
<reference evidence="3" key="1">
    <citation type="submission" date="2015-04" db="UniProtKB">
        <authorList>
            <consortium name="EnsemblPlants"/>
        </authorList>
    </citation>
    <scope>IDENTIFICATION</scope>
</reference>